<dbReference type="InterPro" id="IPR006569">
    <property type="entry name" value="CID_dom"/>
</dbReference>
<dbReference type="Pfam" id="PF21380">
    <property type="entry name" value="Nrd1-Seb1_dom2"/>
    <property type="match status" value="1"/>
</dbReference>
<evidence type="ECO:0000259" key="4">
    <source>
        <dbReference type="PROSITE" id="PS50102"/>
    </source>
</evidence>
<dbReference type="Gene3D" id="1.25.40.90">
    <property type="match status" value="1"/>
</dbReference>
<keyword evidence="7" id="KW-1185">Reference proteome</keyword>
<proteinExistence type="predicted"/>
<dbReference type="SUPFAM" id="SSF54928">
    <property type="entry name" value="RNA-binding domain, RBD"/>
    <property type="match status" value="1"/>
</dbReference>
<feature type="region of interest" description="Disordered" evidence="3">
    <location>
        <begin position="330"/>
        <end position="500"/>
    </location>
</feature>
<evidence type="ECO:0000259" key="5">
    <source>
        <dbReference type="PROSITE" id="PS51391"/>
    </source>
</evidence>
<feature type="compositionally biased region" description="Polar residues" evidence="3">
    <location>
        <begin position="352"/>
        <end position="366"/>
    </location>
</feature>
<comment type="caution">
    <text evidence="6">The sequence shown here is derived from an EMBL/GenBank/DDBJ whole genome shotgun (WGS) entry which is preliminary data.</text>
</comment>
<dbReference type="InterPro" id="IPR000504">
    <property type="entry name" value="RRM_dom"/>
</dbReference>
<dbReference type="Pfam" id="PF00076">
    <property type="entry name" value="RRM_1"/>
    <property type="match status" value="1"/>
</dbReference>
<dbReference type="InterPro" id="IPR048892">
    <property type="entry name" value="Nrd1_Seb1_dom2"/>
</dbReference>
<dbReference type="InterPro" id="IPR012677">
    <property type="entry name" value="Nucleotide-bd_a/b_plait_sf"/>
</dbReference>
<dbReference type="Pfam" id="PF04818">
    <property type="entry name" value="CID"/>
    <property type="match status" value="1"/>
</dbReference>
<feature type="region of interest" description="Disordered" evidence="3">
    <location>
        <begin position="638"/>
        <end position="724"/>
    </location>
</feature>
<feature type="compositionally biased region" description="Low complexity" evidence="3">
    <location>
        <begin position="418"/>
        <end position="433"/>
    </location>
</feature>
<feature type="compositionally biased region" description="Basic and acidic residues" evidence="3">
    <location>
        <begin position="374"/>
        <end position="395"/>
    </location>
</feature>
<evidence type="ECO:0000313" key="6">
    <source>
        <dbReference type="EMBL" id="KAL1636904.1"/>
    </source>
</evidence>
<feature type="domain" description="CID" evidence="5">
    <location>
        <begin position="1"/>
        <end position="156"/>
    </location>
</feature>
<dbReference type="SUPFAM" id="SSF48464">
    <property type="entry name" value="ENTH/VHS domain"/>
    <property type="match status" value="1"/>
</dbReference>
<dbReference type="SMART" id="SM00360">
    <property type="entry name" value="RRM"/>
    <property type="match status" value="1"/>
</dbReference>
<dbReference type="CDD" id="cd16984">
    <property type="entry name" value="CID_Nrd1_like"/>
    <property type="match status" value="1"/>
</dbReference>
<feature type="compositionally biased region" description="Basic residues" evidence="3">
    <location>
        <begin position="444"/>
        <end position="460"/>
    </location>
</feature>
<dbReference type="Gene3D" id="3.30.70.330">
    <property type="match status" value="1"/>
</dbReference>
<sequence length="724" mass="77597">MSAIDELNTLLLSLSALKPPGANKSKITAITNLCIANANQCPLILQTIRDRFNTSPHTHKLGVLYVLDAVVRQWADKARLNKEDAAAAGSDVSKAPNSIGVAIATQVLPPMMHDLIQTAPEDQKDRIGKMIEIWERGNTFPQQMLADFKQRLGARKKLPGLQESLREAGQWSDVFNSAAALPISGPPAVTAPDSMVQPQAAPVFSAAPSGTVSLLASLANVGKQAATPTQTTSYQNGAQYATTQPQQQNVGPSMTAPSMPSYAPQPNGQGNFTTTPAAAPAASAPANPFMPQAFQNMPGGNEAFMQFIGSLVQQGWTPEQIAQIIAAMSGGGQAQPGMPGAPAVPQAPQAQNGHAQSGPNGQSLQPGEQIAQDYRSRDDPRDLDRTRDRSRSPDSKRRRGSPVNRRESPTYGVYEPYSIPGAPDGPAGGPSSANGQQPSEHSGGRRGGRKNRRNRDKHRNSPAVQQQQQQQQQQSQQQSQQQKGQNQRPKYIQHDPTLPRNNIKVLSRTLFVGGVSATEPELRQIFSRFGEVQTCIVNPEKHHAFVKMANRTDSVAAKLGMEKEKSEQVLKKARQTRWGVGFGPRECSDYSTGISVIPIDRLTEADRKWVVTSEFGGTGGRTLETGLVIEEPDIEIGTGVSSKAMSRRVGPEPAGKGGHGHFHGGRRHHHGGHHGGGGFNPDAPRFRKPDPRPGGPQGGEPRPEPHTIGVPPAVPGFGFQLPGM</sequence>
<feature type="compositionally biased region" description="Low complexity" evidence="3">
    <location>
        <begin position="335"/>
        <end position="351"/>
    </location>
</feature>
<dbReference type="InterPro" id="IPR035979">
    <property type="entry name" value="RBD_domain_sf"/>
</dbReference>
<evidence type="ECO:0000313" key="7">
    <source>
        <dbReference type="Proteomes" id="UP001521116"/>
    </source>
</evidence>
<dbReference type="InterPro" id="IPR008942">
    <property type="entry name" value="ENTH_VHS"/>
</dbReference>
<feature type="compositionally biased region" description="Low complexity" evidence="3">
    <location>
        <begin position="465"/>
        <end position="482"/>
    </location>
</feature>
<name>A0ABR3TBF9_9PEZI</name>
<gene>
    <name evidence="6" type="ORF">SLS56_001000</name>
</gene>
<evidence type="ECO:0000256" key="3">
    <source>
        <dbReference type="SAM" id="MobiDB-lite"/>
    </source>
</evidence>
<dbReference type="PROSITE" id="PS51391">
    <property type="entry name" value="CID"/>
    <property type="match status" value="1"/>
</dbReference>
<organism evidence="6 7">
    <name type="scientific">Neofusicoccum ribis</name>
    <dbReference type="NCBI Taxonomy" id="45134"/>
    <lineage>
        <taxon>Eukaryota</taxon>
        <taxon>Fungi</taxon>
        <taxon>Dikarya</taxon>
        <taxon>Ascomycota</taxon>
        <taxon>Pezizomycotina</taxon>
        <taxon>Dothideomycetes</taxon>
        <taxon>Dothideomycetes incertae sedis</taxon>
        <taxon>Botryosphaeriales</taxon>
        <taxon>Botryosphaeriaceae</taxon>
        <taxon>Neofusicoccum</taxon>
    </lineage>
</organism>
<reference evidence="6 7" key="1">
    <citation type="submission" date="2024-02" db="EMBL/GenBank/DDBJ databases">
        <title>De novo assembly and annotation of 12 fungi associated with fruit tree decline syndrome in Ontario, Canada.</title>
        <authorList>
            <person name="Sulman M."/>
            <person name="Ellouze W."/>
            <person name="Ilyukhin E."/>
        </authorList>
    </citation>
    <scope>NUCLEOTIDE SEQUENCE [LARGE SCALE GENOMIC DNA]</scope>
    <source>
        <strain evidence="6 7">M1-105</strain>
    </source>
</reference>
<dbReference type="Proteomes" id="UP001521116">
    <property type="component" value="Unassembled WGS sequence"/>
</dbReference>
<accession>A0ABR3TBF9</accession>
<keyword evidence="1 2" id="KW-0694">RNA-binding</keyword>
<dbReference type="EMBL" id="JAJVDC020000005">
    <property type="protein sequence ID" value="KAL1636904.1"/>
    <property type="molecule type" value="Genomic_DNA"/>
</dbReference>
<dbReference type="SMART" id="SM00582">
    <property type="entry name" value="RPR"/>
    <property type="match status" value="1"/>
</dbReference>
<dbReference type="PANTHER" id="PTHR10352">
    <property type="entry name" value="EUKARYOTIC TRANSLATION INITIATION FACTOR 3 SUBUNIT G"/>
    <property type="match status" value="1"/>
</dbReference>
<feature type="compositionally biased region" description="Basic residues" evidence="3">
    <location>
        <begin position="658"/>
        <end position="673"/>
    </location>
</feature>
<feature type="domain" description="RRM" evidence="4">
    <location>
        <begin position="508"/>
        <end position="566"/>
    </location>
</feature>
<dbReference type="PROSITE" id="PS50102">
    <property type="entry name" value="RRM"/>
    <property type="match status" value="1"/>
</dbReference>
<protein>
    <submittedName>
        <fullName evidence="6">Uncharacterized protein</fullName>
    </submittedName>
</protein>
<evidence type="ECO:0000256" key="2">
    <source>
        <dbReference type="PROSITE-ProRule" id="PRU00176"/>
    </source>
</evidence>
<evidence type="ECO:0000256" key="1">
    <source>
        <dbReference type="ARBA" id="ARBA00022884"/>
    </source>
</evidence>